<feature type="domain" description="SHOCT" evidence="1">
    <location>
        <begin position="233"/>
        <end position="259"/>
    </location>
</feature>
<dbReference type="RefSeq" id="WP_115832547.1">
    <property type="nucleotide sequence ID" value="NZ_QNUL01000017.1"/>
</dbReference>
<dbReference type="OrthoDB" id="1778949at2"/>
<comment type="caution">
    <text evidence="2">The sequence shown here is derived from an EMBL/GenBank/DDBJ whole genome shotgun (WGS) entry which is preliminary data.</text>
</comment>
<dbReference type="AlphaFoldDB" id="A0A3D8Y7S8"/>
<proteinExistence type="predicted"/>
<sequence>MKTLTTEGRHIIEETAKRHDLEFQTVEALLNAVVKGHGTMAQFNIPELGGAGQWMKGGMTMIGDMFNHGLKVKVEQVAAELSDLVSTRVIFTSEENDPAYQSEYESDSELVEVKPGSAWPTVFGNPTASGSQNNFRYAYFAPKHRLVVEENGKRSIYDTKHHHISGVAQQQGNARSYRFTSQEGEIDLSDLTLISEPADKIQDTPDIPYDVTRAYSNPNETPLRTPEEIIISTIEKLNVLFERGQITEEEFSTKKTELLSRL</sequence>
<keyword evidence="3" id="KW-1185">Reference proteome</keyword>
<evidence type="ECO:0000313" key="3">
    <source>
        <dbReference type="Proteomes" id="UP000256373"/>
    </source>
</evidence>
<accession>A0A3D8Y7S8</accession>
<reference evidence="2 3" key="1">
    <citation type="submission" date="2018-07" db="EMBL/GenBank/DDBJ databases">
        <title>Dyadobacter roseus sp. nov., isolated from rose rhizosphere soil.</title>
        <authorList>
            <person name="Chen L."/>
        </authorList>
    </citation>
    <scope>NUCLEOTIDE SEQUENCE [LARGE SCALE GENOMIC DNA]</scope>
    <source>
        <strain evidence="2 3">RS19</strain>
    </source>
</reference>
<organism evidence="2 3">
    <name type="scientific">Dyadobacter luteus</name>
    <dbReference type="NCBI Taxonomy" id="2259619"/>
    <lineage>
        <taxon>Bacteria</taxon>
        <taxon>Pseudomonadati</taxon>
        <taxon>Bacteroidota</taxon>
        <taxon>Cytophagia</taxon>
        <taxon>Cytophagales</taxon>
        <taxon>Spirosomataceae</taxon>
        <taxon>Dyadobacter</taxon>
    </lineage>
</organism>
<evidence type="ECO:0000313" key="2">
    <source>
        <dbReference type="EMBL" id="REA59090.1"/>
    </source>
</evidence>
<gene>
    <name evidence="2" type="ORF">DSL64_18685</name>
</gene>
<dbReference type="Pfam" id="PF09851">
    <property type="entry name" value="SHOCT"/>
    <property type="match status" value="1"/>
</dbReference>
<evidence type="ECO:0000259" key="1">
    <source>
        <dbReference type="Pfam" id="PF09851"/>
    </source>
</evidence>
<name>A0A3D8Y7S8_9BACT</name>
<dbReference type="Proteomes" id="UP000256373">
    <property type="component" value="Unassembled WGS sequence"/>
</dbReference>
<dbReference type="EMBL" id="QNUL01000017">
    <property type="protein sequence ID" value="REA59090.1"/>
    <property type="molecule type" value="Genomic_DNA"/>
</dbReference>
<dbReference type="InterPro" id="IPR018649">
    <property type="entry name" value="SHOCT"/>
</dbReference>
<protein>
    <submittedName>
        <fullName evidence="2">SHOCT domain-containing protein</fullName>
    </submittedName>
</protein>